<feature type="transmembrane region" description="Helical" evidence="5">
    <location>
        <begin position="58"/>
        <end position="81"/>
    </location>
</feature>
<evidence type="ECO:0000256" key="4">
    <source>
        <dbReference type="ARBA" id="ARBA00023136"/>
    </source>
</evidence>
<dbReference type="PANTHER" id="PTHR26451:SF998">
    <property type="entry name" value="ODORANT RECEPTOR-RELATED"/>
    <property type="match status" value="1"/>
</dbReference>
<comment type="subcellular location">
    <subcellularLocation>
        <location evidence="1">Membrane</location>
    </subcellularLocation>
</comment>
<dbReference type="CDD" id="cd00637">
    <property type="entry name" value="7tm_classA_rhodopsin-like"/>
    <property type="match status" value="1"/>
</dbReference>
<dbReference type="PROSITE" id="PS50262">
    <property type="entry name" value="G_PROTEIN_RECEP_F1_2"/>
    <property type="match status" value="1"/>
</dbReference>
<comment type="caution">
    <text evidence="7">The sequence shown here is derived from an EMBL/GenBank/DDBJ whole genome shotgun (WGS) entry which is preliminary data.</text>
</comment>
<evidence type="ECO:0000256" key="5">
    <source>
        <dbReference type="SAM" id="Phobius"/>
    </source>
</evidence>
<dbReference type="InterPro" id="IPR000276">
    <property type="entry name" value="GPCR_Rhodpsn"/>
</dbReference>
<dbReference type="GO" id="GO:0004984">
    <property type="term" value="F:olfactory receptor activity"/>
    <property type="evidence" value="ECO:0007669"/>
    <property type="project" value="TreeGrafter"/>
</dbReference>
<keyword evidence="2 5" id="KW-0812">Transmembrane</keyword>
<gene>
    <name evidence="7" type="ORF">D4764_0097310</name>
</gene>
<feature type="transmembrane region" description="Helical" evidence="5">
    <location>
        <begin position="201"/>
        <end position="220"/>
    </location>
</feature>
<evidence type="ECO:0000259" key="6">
    <source>
        <dbReference type="PROSITE" id="PS50262"/>
    </source>
</evidence>
<protein>
    <recommendedName>
        <fullName evidence="6">G-protein coupled receptors family 1 profile domain-containing protein</fullName>
    </recommendedName>
</protein>
<keyword evidence="8" id="KW-1185">Reference proteome</keyword>
<feature type="transmembrane region" description="Helical" evidence="5">
    <location>
        <begin position="163"/>
        <end position="181"/>
    </location>
</feature>
<reference evidence="7 8" key="1">
    <citation type="submission" date="2019-04" db="EMBL/GenBank/DDBJ databases">
        <title>Chromosome genome assembly for Takifugu flavidus.</title>
        <authorList>
            <person name="Xiao S."/>
        </authorList>
    </citation>
    <scope>NUCLEOTIDE SEQUENCE [LARGE SCALE GENOMIC DNA]</scope>
    <source>
        <strain evidence="7">HTHZ2018</strain>
        <tissue evidence="7">Muscle</tissue>
    </source>
</reference>
<dbReference type="AlphaFoldDB" id="A0A5C6MJJ3"/>
<evidence type="ECO:0000256" key="2">
    <source>
        <dbReference type="ARBA" id="ARBA00022692"/>
    </source>
</evidence>
<organism evidence="7 8">
    <name type="scientific">Takifugu flavidus</name>
    <name type="common">sansaifugu</name>
    <dbReference type="NCBI Taxonomy" id="433684"/>
    <lineage>
        <taxon>Eukaryota</taxon>
        <taxon>Metazoa</taxon>
        <taxon>Chordata</taxon>
        <taxon>Craniata</taxon>
        <taxon>Vertebrata</taxon>
        <taxon>Euteleostomi</taxon>
        <taxon>Actinopterygii</taxon>
        <taxon>Neopterygii</taxon>
        <taxon>Teleostei</taxon>
        <taxon>Neoteleostei</taxon>
        <taxon>Acanthomorphata</taxon>
        <taxon>Eupercaria</taxon>
        <taxon>Tetraodontiformes</taxon>
        <taxon>Tetradontoidea</taxon>
        <taxon>Tetraodontidae</taxon>
        <taxon>Takifugu</taxon>
    </lineage>
</organism>
<feature type="transmembrane region" description="Helical" evidence="5">
    <location>
        <begin position="21"/>
        <end position="38"/>
    </location>
</feature>
<proteinExistence type="predicted"/>
<dbReference type="PANTHER" id="PTHR26451">
    <property type="entry name" value="G_PROTEIN_RECEP_F1_2 DOMAIN-CONTAINING PROTEIN"/>
    <property type="match status" value="1"/>
</dbReference>
<dbReference type="GO" id="GO:0005549">
    <property type="term" value="F:odorant binding"/>
    <property type="evidence" value="ECO:0007669"/>
    <property type="project" value="TreeGrafter"/>
</dbReference>
<evidence type="ECO:0000313" key="8">
    <source>
        <dbReference type="Proteomes" id="UP000324091"/>
    </source>
</evidence>
<name>A0A5C6MJJ3_9TELE</name>
<dbReference type="InterPro" id="IPR017452">
    <property type="entry name" value="GPCR_Rhodpsn_7TM"/>
</dbReference>
<dbReference type="Gene3D" id="1.20.1070.10">
    <property type="entry name" value="Rhodopsin 7-helix transmembrane proteins"/>
    <property type="match status" value="1"/>
</dbReference>
<feature type="domain" description="G-protein coupled receptors family 1 profile" evidence="6">
    <location>
        <begin position="38"/>
        <end position="153"/>
    </location>
</feature>
<dbReference type="InterPro" id="IPR052921">
    <property type="entry name" value="GPCR1_Superfamily_Member"/>
</dbReference>
<evidence type="ECO:0000256" key="1">
    <source>
        <dbReference type="ARBA" id="ARBA00004370"/>
    </source>
</evidence>
<dbReference type="GO" id="GO:0004930">
    <property type="term" value="F:G protein-coupled receptor activity"/>
    <property type="evidence" value="ECO:0007669"/>
    <property type="project" value="InterPro"/>
</dbReference>
<keyword evidence="3 5" id="KW-1133">Transmembrane helix</keyword>
<evidence type="ECO:0000313" key="7">
    <source>
        <dbReference type="EMBL" id="TWW54755.1"/>
    </source>
</evidence>
<accession>A0A5C6MJJ3</accession>
<dbReference type="EMBL" id="RHFK02000105">
    <property type="protein sequence ID" value="TWW54755.1"/>
    <property type="molecule type" value="Genomic_DNA"/>
</dbReference>
<dbReference type="Pfam" id="PF00001">
    <property type="entry name" value="7tm_1"/>
    <property type="match status" value="1"/>
</dbReference>
<dbReference type="SUPFAM" id="SSF81321">
    <property type="entry name" value="Family A G protein-coupled receptor-like"/>
    <property type="match status" value="1"/>
</dbReference>
<keyword evidence="4 5" id="KW-0472">Membrane</keyword>
<dbReference type="GO" id="GO:0016020">
    <property type="term" value="C:membrane"/>
    <property type="evidence" value="ECO:0007669"/>
    <property type="project" value="UniProtKB-SubCell"/>
</dbReference>
<dbReference type="Proteomes" id="UP000324091">
    <property type="component" value="Unassembled WGS sequence"/>
</dbReference>
<evidence type="ECO:0000256" key="3">
    <source>
        <dbReference type="ARBA" id="ARBA00022989"/>
    </source>
</evidence>
<sequence length="275" mass="31559">MNGSAANVSVIVQYRDSFTKAVIKNVIILVVGIFINYINLSLIHTFCKHQVFYMNPRYILFIHLVINDLIQVNVTIMLFVISYHLQDQHLHVGCSCSAGRVATENSPLNLACMALECYSAVCFPLHHLQVWTIKRTLTLILLMWTTTTTHGVPTRHHHTKRDVTYALFLVIIWITIFYTYFQILLTAKTAGKDTVKARNTIILHSFQLLLCMASYLAPALKDLLKKLFPKNSTDILFVSYIVVQVLPRSTSPMIYGLRDPTFRKYLKRYMLARSS</sequence>